<sequence>MDRLVLEGFHEISVIPLGGDLVLLKSGSDGILSTFYEFLKTSKVRLLRKVEPWSPNLIASERKVWLSCWGVPALCWSKEFFSKLASSFGELLCIDVRTLREDELVKGRICVNIPVSSSCVNEVVNVSTKDGCFHVRVLEEFCVISDLPMVEKDSASSVAEVCERLPAGSVEALSDRFSSDDGDDFASDIDARHEGQEVGTVVCVQEDQLSVQREGETDKDQLSSFGNNLKQQAWDRGNHFSALATLGGDVDDADGESDRRRAVSLSCPNP</sequence>
<dbReference type="AlphaFoldDB" id="A0A2Z6MWN0"/>
<gene>
    <name evidence="2" type="ORF">TSUD_56370</name>
</gene>
<dbReference type="EMBL" id="DF973606">
    <property type="protein sequence ID" value="GAU35831.1"/>
    <property type="molecule type" value="Genomic_DNA"/>
</dbReference>
<dbReference type="Proteomes" id="UP000242715">
    <property type="component" value="Unassembled WGS sequence"/>
</dbReference>
<feature type="region of interest" description="Disordered" evidence="1">
    <location>
        <begin position="247"/>
        <end position="270"/>
    </location>
</feature>
<name>A0A2Z6MWN0_TRISU</name>
<keyword evidence="3" id="KW-1185">Reference proteome</keyword>
<protein>
    <submittedName>
        <fullName evidence="2">Uncharacterized protein</fullName>
    </submittedName>
</protein>
<evidence type="ECO:0000313" key="3">
    <source>
        <dbReference type="Proteomes" id="UP000242715"/>
    </source>
</evidence>
<dbReference type="OrthoDB" id="1749329at2759"/>
<dbReference type="PANTHER" id="PTHR34427:SF5">
    <property type="entry name" value="DUF4283 DOMAIN-CONTAINING PROTEIN"/>
    <property type="match status" value="1"/>
</dbReference>
<reference evidence="3" key="1">
    <citation type="journal article" date="2017" name="Front. Plant Sci.">
        <title>Climate Clever Clovers: New Paradigm to Reduce the Environmental Footprint of Ruminants by Breeding Low Methanogenic Forages Utilizing Haplotype Variation.</title>
        <authorList>
            <person name="Kaur P."/>
            <person name="Appels R."/>
            <person name="Bayer P.E."/>
            <person name="Keeble-Gagnere G."/>
            <person name="Wang J."/>
            <person name="Hirakawa H."/>
            <person name="Shirasawa K."/>
            <person name="Vercoe P."/>
            <person name="Stefanova K."/>
            <person name="Durmic Z."/>
            <person name="Nichols P."/>
            <person name="Revell C."/>
            <person name="Isobe S.N."/>
            <person name="Edwards D."/>
            <person name="Erskine W."/>
        </authorList>
    </citation>
    <scope>NUCLEOTIDE SEQUENCE [LARGE SCALE GENOMIC DNA]</scope>
    <source>
        <strain evidence="3">cv. Daliak</strain>
    </source>
</reference>
<organism evidence="2 3">
    <name type="scientific">Trifolium subterraneum</name>
    <name type="common">Subterranean clover</name>
    <dbReference type="NCBI Taxonomy" id="3900"/>
    <lineage>
        <taxon>Eukaryota</taxon>
        <taxon>Viridiplantae</taxon>
        <taxon>Streptophyta</taxon>
        <taxon>Embryophyta</taxon>
        <taxon>Tracheophyta</taxon>
        <taxon>Spermatophyta</taxon>
        <taxon>Magnoliopsida</taxon>
        <taxon>eudicotyledons</taxon>
        <taxon>Gunneridae</taxon>
        <taxon>Pentapetalae</taxon>
        <taxon>rosids</taxon>
        <taxon>fabids</taxon>
        <taxon>Fabales</taxon>
        <taxon>Fabaceae</taxon>
        <taxon>Papilionoideae</taxon>
        <taxon>50 kb inversion clade</taxon>
        <taxon>NPAAA clade</taxon>
        <taxon>Hologalegina</taxon>
        <taxon>IRL clade</taxon>
        <taxon>Trifolieae</taxon>
        <taxon>Trifolium</taxon>
    </lineage>
</organism>
<accession>A0A2Z6MWN0</accession>
<evidence type="ECO:0000256" key="1">
    <source>
        <dbReference type="SAM" id="MobiDB-lite"/>
    </source>
</evidence>
<dbReference type="PANTHER" id="PTHR34427">
    <property type="entry name" value="DUF4283 DOMAIN PROTEIN"/>
    <property type="match status" value="1"/>
</dbReference>
<evidence type="ECO:0000313" key="2">
    <source>
        <dbReference type="EMBL" id="GAU35831.1"/>
    </source>
</evidence>
<proteinExistence type="predicted"/>